<keyword evidence="1" id="KW-0812">Transmembrane</keyword>
<evidence type="ECO:0000313" key="3">
    <source>
        <dbReference type="Proteomes" id="UP000321353"/>
    </source>
</evidence>
<sequence length="123" mass="13343">MPGFQELIIKLSPIIIGVGIVLAGVTRLRKKLSTEAQPTLGTYINELGGYVIAAIIALILGIYLLFFDQGSQKTDSGLRLQELRLPVYCQHTVDFDCNESQVRSASATEPFGSTNLDEGEADV</sequence>
<keyword evidence="1" id="KW-1133">Transmembrane helix</keyword>
<dbReference type="RefSeq" id="WP_147868377.1">
    <property type="nucleotide sequence ID" value="NZ_CP036264.1"/>
</dbReference>
<evidence type="ECO:0000313" key="2">
    <source>
        <dbReference type="EMBL" id="QEF98898.1"/>
    </source>
</evidence>
<keyword evidence="1" id="KW-0472">Membrane</keyword>
<gene>
    <name evidence="2" type="ORF">Mal15_29560</name>
</gene>
<organism evidence="2 3">
    <name type="scientific">Stieleria maiorica</name>
    <dbReference type="NCBI Taxonomy" id="2795974"/>
    <lineage>
        <taxon>Bacteria</taxon>
        <taxon>Pseudomonadati</taxon>
        <taxon>Planctomycetota</taxon>
        <taxon>Planctomycetia</taxon>
        <taxon>Pirellulales</taxon>
        <taxon>Pirellulaceae</taxon>
        <taxon>Stieleria</taxon>
    </lineage>
</organism>
<proteinExistence type="predicted"/>
<feature type="transmembrane region" description="Helical" evidence="1">
    <location>
        <begin position="7"/>
        <end position="27"/>
    </location>
</feature>
<accession>A0A5B9MCW7</accession>
<dbReference type="AlphaFoldDB" id="A0A5B9MCW7"/>
<dbReference type="KEGG" id="smam:Mal15_29560"/>
<evidence type="ECO:0000256" key="1">
    <source>
        <dbReference type="SAM" id="Phobius"/>
    </source>
</evidence>
<reference evidence="2 3" key="1">
    <citation type="submission" date="2019-02" db="EMBL/GenBank/DDBJ databases">
        <title>Planctomycetal bacteria perform biofilm scaping via a novel small molecule.</title>
        <authorList>
            <person name="Jeske O."/>
            <person name="Boedeker C."/>
            <person name="Wiegand S."/>
            <person name="Breitling P."/>
            <person name="Kallscheuer N."/>
            <person name="Jogler M."/>
            <person name="Rohde M."/>
            <person name="Petersen J."/>
            <person name="Medema M.H."/>
            <person name="Surup F."/>
            <person name="Jogler C."/>
        </authorList>
    </citation>
    <scope>NUCLEOTIDE SEQUENCE [LARGE SCALE GENOMIC DNA]</scope>
    <source>
        <strain evidence="2 3">Mal15</strain>
    </source>
</reference>
<dbReference type="Proteomes" id="UP000321353">
    <property type="component" value="Chromosome"/>
</dbReference>
<name>A0A5B9MCW7_9BACT</name>
<protein>
    <submittedName>
        <fullName evidence="2">Uncharacterized protein</fullName>
    </submittedName>
</protein>
<dbReference type="EMBL" id="CP036264">
    <property type="protein sequence ID" value="QEF98898.1"/>
    <property type="molecule type" value="Genomic_DNA"/>
</dbReference>
<keyword evidence="3" id="KW-1185">Reference proteome</keyword>
<feature type="transmembrane region" description="Helical" evidence="1">
    <location>
        <begin position="47"/>
        <end position="66"/>
    </location>
</feature>